<dbReference type="InterPro" id="IPR001841">
    <property type="entry name" value="Znf_RING"/>
</dbReference>
<reference evidence="7 8" key="1">
    <citation type="journal article" date="2016" name="Mol. Biol. Evol.">
        <title>Comparative Genomics of Early-Diverging Mushroom-Forming Fungi Provides Insights into the Origins of Lignocellulose Decay Capabilities.</title>
        <authorList>
            <person name="Nagy L.G."/>
            <person name="Riley R."/>
            <person name="Tritt A."/>
            <person name="Adam C."/>
            <person name="Daum C."/>
            <person name="Floudas D."/>
            <person name="Sun H."/>
            <person name="Yadav J.S."/>
            <person name="Pangilinan J."/>
            <person name="Larsson K.H."/>
            <person name="Matsuura K."/>
            <person name="Barry K."/>
            <person name="Labutti K."/>
            <person name="Kuo R."/>
            <person name="Ohm R.A."/>
            <person name="Bhattacharya S.S."/>
            <person name="Shirouzu T."/>
            <person name="Yoshinaga Y."/>
            <person name="Martin F.M."/>
            <person name="Grigoriev I.V."/>
            <person name="Hibbett D.S."/>
        </authorList>
    </citation>
    <scope>NUCLEOTIDE SEQUENCE [LARGE SCALE GENOMIC DNA]</scope>
    <source>
        <strain evidence="7 8">HHB10207 ss-3</strain>
    </source>
</reference>
<evidence type="ECO:0000313" key="7">
    <source>
        <dbReference type="EMBL" id="KZT44150.1"/>
    </source>
</evidence>
<dbReference type="SUPFAM" id="SSF57850">
    <property type="entry name" value="RING/U-box"/>
    <property type="match status" value="1"/>
</dbReference>
<feature type="compositionally biased region" description="Polar residues" evidence="5">
    <location>
        <begin position="489"/>
        <end position="498"/>
    </location>
</feature>
<feature type="region of interest" description="Disordered" evidence="5">
    <location>
        <begin position="385"/>
        <end position="457"/>
    </location>
</feature>
<keyword evidence="1" id="KW-0479">Metal-binding</keyword>
<feature type="compositionally biased region" description="Low complexity" evidence="5">
    <location>
        <begin position="18"/>
        <end position="39"/>
    </location>
</feature>
<feature type="region of interest" description="Disordered" evidence="5">
    <location>
        <begin position="479"/>
        <end position="503"/>
    </location>
</feature>
<dbReference type="CDD" id="cd16454">
    <property type="entry name" value="RING-H2_PA-TM-RING"/>
    <property type="match status" value="1"/>
</dbReference>
<feature type="compositionally biased region" description="Polar residues" evidence="5">
    <location>
        <begin position="617"/>
        <end position="628"/>
    </location>
</feature>
<feature type="region of interest" description="Disordered" evidence="5">
    <location>
        <begin position="599"/>
        <end position="798"/>
    </location>
</feature>
<feature type="region of interest" description="Disordered" evidence="5">
    <location>
        <begin position="515"/>
        <end position="574"/>
    </location>
</feature>
<dbReference type="InterPro" id="IPR013083">
    <property type="entry name" value="Znf_RING/FYVE/PHD"/>
</dbReference>
<feature type="compositionally biased region" description="Polar residues" evidence="5">
    <location>
        <begin position="785"/>
        <end position="798"/>
    </location>
</feature>
<dbReference type="SMART" id="SM00184">
    <property type="entry name" value="RING"/>
    <property type="match status" value="1"/>
</dbReference>
<feature type="compositionally biased region" description="Low complexity" evidence="5">
    <location>
        <begin position="762"/>
        <end position="776"/>
    </location>
</feature>
<proteinExistence type="predicted"/>
<dbReference type="AlphaFoldDB" id="A0A166IWR8"/>
<dbReference type="STRING" id="1314776.A0A166IWR8"/>
<evidence type="ECO:0000313" key="8">
    <source>
        <dbReference type="Proteomes" id="UP000076798"/>
    </source>
</evidence>
<dbReference type="GO" id="GO:0008270">
    <property type="term" value="F:zinc ion binding"/>
    <property type="evidence" value="ECO:0007669"/>
    <property type="project" value="UniProtKB-KW"/>
</dbReference>
<feature type="region of interest" description="Disordered" evidence="5">
    <location>
        <begin position="1"/>
        <end position="141"/>
    </location>
</feature>
<keyword evidence="3" id="KW-0862">Zinc</keyword>
<dbReference type="OrthoDB" id="8062037at2759"/>
<feature type="domain" description="RING-type" evidence="6">
    <location>
        <begin position="278"/>
        <end position="323"/>
    </location>
</feature>
<evidence type="ECO:0000259" key="6">
    <source>
        <dbReference type="PROSITE" id="PS50089"/>
    </source>
</evidence>
<evidence type="ECO:0000256" key="2">
    <source>
        <dbReference type="ARBA" id="ARBA00022771"/>
    </source>
</evidence>
<feature type="compositionally biased region" description="Basic and acidic residues" evidence="5">
    <location>
        <begin position="744"/>
        <end position="760"/>
    </location>
</feature>
<feature type="compositionally biased region" description="Acidic residues" evidence="5">
    <location>
        <begin position="128"/>
        <end position="141"/>
    </location>
</feature>
<feature type="compositionally biased region" description="Acidic residues" evidence="5">
    <location>
        <begin position="661"/>
        <end position="673"/>
    </location>
</feature>
<dbReference type="PROSITE" id="PS50089">
    <property type="entry name" value="ZF_RING_2"/>
    <property type="match status" value="1"/>
</dbReference>
<accession>A0A166IWR8</accession>
<keyword evidence="8" id="KW-1185">Reference proteome</keyword>
<organism evidence="7 8">
    <name type="scientific">Sistotremastrum suecicum HHB10207 ss-3</name>
    <dbReference type="NCBI Taxonomy" id="1314776"/>
    <lineage>
        <taxon>Eukaryota</taxon>
        <taxon>Fungi</taxon>
        <taxon>Dikarya</taxon>
        <taxon>Basidiomycota</taxon>
        <taxon>Agaricomycotina</taxon>
        <taxon>Agaricomycetes</taxon>
        <taxon>Sistotremastrales</taxon>
        <taxon>Sistotremastraceae</taxon>
        <taxon>Sistotremastrum</taxon>
    </lineage>
</organism>
<sequence length="798" mass="86974">MSTSPRDAPPIHPHHVALPDSPLSFLSSSPPLSPTDLPSHTGDDVAADVEDSPIVFDNTDHMSTAASDASSPIPSLHDLSDSSDEDDDLHALSDSDTEDEDSDGRYVFAFSHHDEEPLSPPPLREMSDSDSDEYDDFDDPEEGDFSSVTMMLHPEAVSNPPVGTAFPQLLSPRLSFGPRNDGALPTTFPFQTAADADSNDDFDVATAAARFAVRRRRTGMHSQVPGQAPGVIPNFLHDLQPSDPQRAEELLAGLEIVTPELLSRYKMVQGGSEDCILCAVCRETLVPQSPESDTTHALPCAHLFHTGCLKPWFSMKTTCPTCRFDIDPNSLTFRQASLHDPVHLLRILQSQVQLGFNAGRANDPQANDGLEEDIPALMTALRAPRHRDDTTRTPSWYNLNPPLLPSSEDIPPTLLSPVERSRSLQDEGSGEQFRFDDIRWPPGRSNSVEAPIPGPPPQELSRSAVLRRFHDHMNILGQAARRDNGLDAATQSRSNTLPTPDPIVVRERRQSDVIRRTSLGPDALRPSTPPARLQRRASVSSTTAVGPTTGFPEVWLGLDRESSPPSTPPPWASSSYLQRYLGQTAPPTEADLAALLGPSHTHVPHAAGSDTEEPDQPASNNHRATSPDANEGITAWMREAERLTSSGRDRPSARRRRSFDSDSDLEALDDDSPEPVIPQLNAEPMPMPEPPQRTNGPDPWDSFVSALRSVNGRPETQGDGPAGQYPRAEGTESGVPATPRAKWQRPEGRTLSEWITERENLSSSNTSTNTPNNTTPKIPQVPTEIPSSSTQNDSNRSL</sequence>
<keyword evidence="2 4" id="KW-0863">Zinc-finger</keyword>
<evidence type="ECO:0000256" key="3">
    <source>
        <dbReference type="ARBA" id="ARBA00022833"/>
    </source>
</evidence>
<dbReference type="Gene3D" id="3.30.40.10">
    <property type="entry name" value="Zinc/RING finger domain, C3HC4 (zinc finger)"/>
    <property type="match status" value="1"/>
</dbReference>
<feature type="compositionally biased region" description="Basic and acidic residues" evidence="5">
    <location>
        <begin position="638"/>
        <end position="652"/>
    </location>
</feature>
<evidence type="ECO:0000256" key="1">
    <source>
        <dbReference type="ARBA" id="ARBA00022723"/>
    </source>
</evidence>
<evidence type="ECO:0000256" key="4">
    <source>
        <dbReference type="PROSITE-ProRule" id="PRU00175"/>
    </source>
</evidence>
<feature type="compositionally biased region" description="Polar residues" evidence="5">
    <location>
        <begin position="537"/>
        <end position="546"/>
    </location>
</feature>
<gene>
    <name evidence="7" type="ORF">SISSUDRAFT_1057140</name>
</gene>
<dbReference type="EMBL" id="KV428005">
    <property type="protein sequence ID" value="KZT44150.1"/>
    <property type="molecule type" value="Genomic_DNA"/>
</dbReference>
<protein>
    <recommendedName>
        <fullName evidence="6">RING-type domain-containing protein</fullName>
    </recommendedName>
</protein>
<evidence type="ECO:0000256" key="5">
    <source>
        <dbReference type="SAM" id="MobiDB-lite"/>
    </source>
</evidence>
<dbReference type="Pfam" id="PF13639">
    <property type="entry name" value="zf-RING_2"/>
    <property type="match status" value="1"/>
</dbReference>
<dbReference type="PANTHER" id="PTHR15710">
    <property type="entry name" value="E3 UBIQUITIN-PROTEIN LIGASE PRAJA"/>
    <property type="match status" value="1"/>
</dbReference>
<name>A0A166IWR8_9AGAM</name>
<dbReference type="Proteomes" id="UP000076798">
    <property type="component" value="Unassembled WGS sequence"/>
</dbReference>